<feature type="signal peptide" evidence="1">
    <location>
        <begin position="1"/>
        <end position="21"/>
    </location>
</feature>
<dbReference type="AlphaFoldDB" id="A0A7M2WW54"/>
<dbReference type="Proteomes" id="UP000593765">
    <property type="component" value="Chromosome"/>
</dbReference>
<keyword evidence="3" id="KW-1185">Reference proteome</keyword>
<protein>
    <recommendedName>
        <fullName evidence="4">Tetratricopeptide repeat protein</fullName>
    </recommendedName>
</protein>
<gene>
    <name evidence="2" type="ORF">IPV69_23135</name>
</gene>
<evidence type="ECO:0000313" key="2">
    <source>
        <dbReference type="EMBL" id="QOV89081.1"/>
    </source>
</evidence>
<proteinExistence type="predicted"/>
<accession>A0A7M2WW54</accession>
<evidence type="ECO:0000313" key="3">
    <source>
        <dbReference type="Proteomes" id="UP000593765"/>
    </source>
</evidence>
<name>A0A7M2WW54_9BACT</name>
<keyword evidence="1" id="KW-0732">Signal</keyword>
<sequence>MRRTPWIVAGLVLLLTFPLRAATDPLPSQQTIRDTYAAGDYPKTLQLLQRVLVLKGKAAEGYDRHELLLIKAETHIRMKASQPAISAFAEASKIAPDGPAAALDIATELLFRKVNAGYNYQPKLKDKDDKTKSLPPVNVIEMADRKKAIELLYADELAAVTPKVAAAKDGRTLPPILSALPDIRNVRWLEMAATGSDGTTKTMVADLIGKAKKLLESAMEELTESTDSIEKASMEVITARVPVNDPMTGKIIRFDTKYKYRGPDNKQFGTLKNTLATCLKIHESCDELGGTLGATGKEFDGPKATAATVGTKAKKLLDYNWRQNFDTPPAPPK</sequence>
<dbReference type="KEGG" id="hbs:IPV69_23135"/>
<reference evidence="2 3" key="1">
    <citation type="submission" date="2020-10" db="EMBL/GenBank/DDBJ databases">
        <title>Wide distribution of Phycisphaera-like planctomycetes from WD2101 soil group in peatlands and genome analysis of the first cultivated representative.</title>
        <authorList>
            <person name="Dedysh S.N."/>
            <person name="Beletsky A.V."/>
            <person name="Ivanova A."/>
            <person name="Kulichevskaya I.S."/>
            <person name="Suzina N.E."/>
            <person name="Philippov D.A."/>
            <person name="Rakitin A.L."/>
            <person name="Mardanov A.V."/>
            <person name="Ravin N.V."/>
        </authorList>
    </citation>
    <scope>NUCLEOTIDE SEQUENCE [LARGE SCALE GENOMIC DNA]</scope>
    <source>
        <strain evidence="2 3">M1803</strain>
    </source>
</reference>
<evidence type="ECO:0008006" key="4">
    <source>
        <dbReference type="Google" id="ProtNLM"/>
    </source>
</evidence>
<dbReference type="EMBL" id="CP063458">
    <property type="protein sequence ID" value="QOV89081.1"/>
    <property type="molecule type" value="Genomic_DNA"/>
</dbReference>
<feature type="chain" id="PRO_5034973844" description="Tetratricopeptide repeat protein" evidence="1">
    <location>
        <begin position="22"/>
        <end position="333"/>
    </location>
</feature>
<evidence type="ECO:0000256" key="1">
    <source>
        <dbReference type="SAM" id="SignalP"/>
    </source>
</evidence>
<dbReference type="RefSeq" id="WP_206292099.1">
    <property type="nucleotide sequence ID" value="NZ_CP063458.1"/>
</dbReference>
<organism evidence="2 3">
    <name type="scientific">Humisphaera borealis</name>
    <dbReference type="NCBI Taxonomy" id="2807512"/>
    <lineage>
        <taxon>Bacteria</taxon>
        <taxon>Pseudomonadati</taxon>
        <taxon>Planctomycetota</taxon>
        <taxon>Phycisphaerae</taxon>
        <taxon>Tepidisphaerales</taxon>
        <taxon>Tepidisphaeraceae</taxon>
        <taxon>Humisphaera</taxon>
    </lineage>
</organism>